<sequence>MDKETIAFIKDLKKYRRKIPKHQLKTIRGQALSGNLEGAKLGLKKISKERIE</sequence>
<dbReference type="AlphaFoldDB" id="A0A1U7M5M5"/>
<comment type="caution">
    <text evidence="1">The sequence shown here is derived from an EMBL/GenBank/DDBJ whole genome shotgun (WGS) entry which is preliminary data.</text>
</comment>
<proteinExistence type="predicted"/>
<organism evidence="1 2">
    <name type="scientific">Tissierella creatinophila DSM 6911</name>
    <dbReference type="NCBI Taxonomy" id="1123403"/>
    <lineage>
        <taxon>Bacteria</taxon>
        <taxon>Bacillati</taxon>
        <taxon>Bacillota</taxon>
        <taxon>Tissierellia</taxon>
        <taxon>Tissierellales</taxon>
        <taxon>Tissierellaceae</taxon>
        <taxon>Tissierella</taxon>
    </lineage>
</organism>
<evidence type="ECO:0000313" key="1">
    <source>
        <dbReference type="EMBL" id="OLS02585.1"/>
    </source>
</evidence>
<name>A0A1U7M5M5_TISCR</name>
<keyword evidence="2" id="KW-1185">Reference proteome</keyword>
<evidence type="ECO:0000313" key="2">
    <source>
        <dbReference type="Proteomes" id="UP000186112"/>
    </source>
</evidence>
<protein>
    <submittedName>
        <fullName evidence="1">Uncharacterized protein</fullName>
    </submittedName>
</protein>
<accession>A0A1U7M5M5</accession>
<dbReference type="EMBL" id="LTDM01000022">
    <property type="protein sequence ID" value="OLS02585.1"/>
    <property type="molecule type" value="Genomic_DNA"/>
</dbReference>
<gene>
    <name evidence="1" type="ORF">TICRE_13860</name>
</gene>
<dbReference type="Proteomes" id="UP000186112">
    <property type="component" value="Unassembled WGS sequence"/>
</dbReference>
<dbReference type="RefSeq" id="WP_198927511.1">
    <property type="nucleotide sequence ID" value="NZ_LTDM01000022.1"/>
</dbReference>
<reference evidence="1 2" key="1">
    <citation type="submission" date="2016-02" db="EMBL/GenBank/DDBJ databases">
        <title>Genome sequence of Tissierella creatinophila DSM 6911.</title>
        <authorList>
            <person name="Poehlein A."/>
            <person name="Daniel R."/>
        </authorList>
    </citation>
    <scope>NUCLEOTIDE SEQUENCE [LARGE SCALE GENOMIC DNA]</scope>
    <source>
        <strain evidence="1 2">DSM 6911</strain>
    </source>
</reference>